<organism evidence="1 2">
    <name type="scientific">Batillaria attramentaria</name>
    <dbReference type="NCBI Taxonomy" id="370345"/>
    <lineage>
        <taxon>Eukaryota</taxon>
        <taxon>Metazoa</taxon>
        <taxon>Spiralia</taxon>
        <taxon>Lophotrochozoa</taxon>
        <taxon>Mollusca</taxon>
        <taxon>Gastropoda</taxon>
        <taxon>Caenogastropoda</taxon>
        <taxon>Sorbeoconcha</taxon>
        <taxon>Cerithioidea</taxon>
        <taxon>Batillariidae</taxon>
        <taxon>Batillaria</taxon>
    </lineage>
</organism>
<evidence type="ECO:0000313" key="2">
    <source>
        <dbReference type="Proteomes" id="UP001519460"/>
    </source>
</evidence>
<sequence>MRGKSASWFVHKDGALLHVKYKVFPFVFHRHRDRNIYSILQIVRLYTRNIYSILQIVRLYTRNIYSILQIVRLYTRNIYSILQIVRLYTRNIYSILQIVRLYTGNIYSILQIVRLYTRNIYSILQIDRLYTRNIYSILQIDRLYTRNIYSILQIVRRYTRNIYSILQIVRLYTRNIYSILQIVRLYTRNIYSILQIVRVRFEFPDLDSSPYVLTAPRFSIVRLRFEIQEATPGCFQDVYDGKILFGIQPNESSYYCIIRYTNETLSPPDPIRECRTTSDDGVYEFVKNVTEEDTGLMFNSDYTKDGTMATVKFNLTCKYIMNVG</sequence>
<evidence type="ECO:0000313" key="1">
    <source>
        <dbReference type="EMBL" id="KAK7484174.1"/>
    </source>
</evidence>
<name>A0ABD0KAR6_9CAEN</name>
<dbReference type="Proteomes" id="UP001519460">
    <property type="component" value="Unassembled WGS sequence"/>
</dbReference>
<proteinExistence type="predicted"/>
<gene>
    <name evidence="1" type="ORF">BaRGS_00024544</name>
</gene>
<accession>A0ABD0KAR6</accession>
<reference evidence="1 2" key="1">
    <citation type="journal article" date="2023" name="Sci. Data">
        <title>Genome assembly of the Korean intertidal mud-creeper Batillaria attramentaria.</title>
        <authorList>
            <person name="Patra A.K."/>
            <person name="Ho P.T."/>
            <person name="Jun S."/>
            <person name="Lee S.J."/>
            <person name="Kim Y."/>
            <person name="Won Y.J."/>
        </authorList>
    </citation>
    <scope>NUCLEOTIDE SEQUENCE [LARGE SCALE GENOMIC DNA]</scope>
    <source>
        <strain evidence="1">Wonlab-2016</strain>
    </source>
</reference>
<dbReference type="AlphaFoldDB" id="A0ABD0KAR6"/>
<protein>
    <submittedName>
        <fullName evidence="1">Uncharacterized protein</fullName>
    </submittedName>
</protein>
<comment type="caution">
    <text evidence="1">The sequence shown here is derived from an EMBL/GenBank/DDBJ whole genome shotgun (WGS) entry which is preliminary data.</text>
</comment>
<dbReference type="EMBL" id="JACVVK020000214">
    <property type="protein sequence ID" value="KAK7484174.1"/>
    <property type="molecule type" value="Genomic_DNA"/>
</dbReference>
<keyword evidence="2" id="KW-1185">Reference proteome</keyword>